<gene>
    <name evidence="9" type="ORF">KZ820_05480</name>
</gene>
<feature type="domain" description="EamA" evidence="8">
    <location>
        <begin position="175"/>
        <end position="303"/>
    </location>
</feature>
<feature type="transmembrane region" description="Helical" evidence="7">
    <location>
        <begin position="173"/>
        <end position="193"/>
    </location>
</feature>
<feature type="transmembrane region" description="Helical" evidence="7">
    <location>
        <begin position="97"/>
        <end position="117"/>
    </location>
</feature>
<dbReference type="SUPFAM" id="SSF103481">
    <property type="entry name" value="Multidrug resistance efflux transporter EmrE"/>
    <property type="match status" value="2"/>
</dbReference>
<evidence type="ECO:0000259" key="8">
    <source>
        <dbReference type="Pfam" id="PF00892"/>
    </source>
</evidence>
<feature type="transmembrane region" description="Helical" evidence="7">
    <location>
        <begin position="123"/>
        <end position="141"/>
    </location>
</feature>
<feature type="region of interest" description="Disordered" evidence="6">
    <location>
        <begin position="1"/>
        <end position="20"/>
    </location>
</feature>
<dbReference type="PANTHER" id="PTHR22911">
    <property type="entry name" value="ACYL-MALONYL CONDENSING ENZYME-RELATED"/>
    <property type="match status" value="1"/>
</dbReference>
<dbReference type="Proteomes" id="UP000759103">
    <property type="component" value="Unassembled WGS sequence"/>
</dbReference>
<dbReference type="Pfam" id="PF00892">
    <property type="entry name" value="EamA"/>
    <property type="match status" value="2"/>
</dbReference>
<feature type="transmembrane region" description="Helical" evidence="7">
    <location>
        <begin position="150"/>
        <end position="167"/>
    </location>
</feature>
<feature type="transmembrane region" description="Helical" evidence="7">
    <location>
        <begin position="230"/>
        <end position="249"/>
    </location>
</feature>
<feature type="transmembrane region" description="Helical" evidence="7">
    <location>
        <begin position="205"/>
        <end position="224"/>
    </location>
</feature>
<sequence length="324" mass="34653">MTPPTRASHLRHHRAPKAAMAPPVQSDRILFAVALRLTSVALFALMNTCIKLAEAGGAHLAEILFWRQCGAALLVTVVVGAGPGFATLPTRRFGAHLARATVGLISMAFTFYTLTVLPLAEATTIGFSMPIFATVLGALVLKEPTGWRRWAAVAVGFTGVVIVAQPGGHEIPLHGALSGLLAAVLTAVVTILLRTIGRTEKPLTTVFWFSTLSLVPLGIAYAIWAQPHTPWLWLVLVTCGLFGGAAQVAMTSSLSFGPVSAVVPMDYTSLLWATLLGWLVFDHLPDQATWVGAPVIVAAGLYIVWREHVRRREETRQTMAQGIG</sequence>
<feature type="domain" description="EamA" evidence="8">
    <location>
        <begin position="32"/>
        <end position="163"/>
    </location>
</feature>
<evidence type="ECO:0000256" key="7">
    <source>
        <dbReference type="SAM" id="Phobius"/>
    </source>
</evidence>
<feature type="transmembrane region" description="Helical" evidence="7">
    <location>
        <begin position="29"/>
        <end position="53"/>
    </location>
</feature>
<keyword evidence="5 7" id="KW-0472">Membrane</keyword>
<comment type="caution">
    <text evidence="9">The sequence shown here is derived from an EMBL/GenBank/DDBJ whole genome shotgun (WGS) entry which is preliminary data.</text>
</comment>
<keyword evidence="4 7" id="KW-1133">Transmembrane helix</keyword>
<feature type="transmembrane region" description="Helical" evidence="7">
    <location>
        <begin position="65"/>
        <end position="85"/>
    </location>
</feature>
<dbReference type="PANTHER" id="PTHR22911:SF6">
    <property type="entry name" value="SOLUTE CARRIER FAMILY 35 MEMBER G1"/>
    <property type="match status" value="1"/>
</dbReference>
<evidence type="ECO:0000256" key="3">
    <source>
        <dbReference type="ARBA" id="ARBA00022692"/>
    </source>
</evidence>
<evidence type="ECO:0000256" key="4">
    <source>
        <dbReference type="ARBA" id="ARBA00022989"/>
    </source>
</evidence>
<evidence type="ECO:0000256" key="6">
    <source>
        <dbReference type="SAM" id="MobiDB-lite"/>
    </source>
</evidence>
<proteinExistence type="inferred from homology"/>
<dbReference type="EMBL" id="JAHXZN010000001">
    <property type="protein sequence ID" value="MBW6530181.1"/>
    <property type="molecule type" value="Genomic_DNA"/>
</dbReference>
<evidence type="ECO:0000256" key="5">
    <source>
        <dbReference type="ARBA" id="ARBA00023136"/>
    </source>
</evidence>
<protein>
    <submittedName>
        <fullName evidence="9">DMT family transporter</fullName>
    </submittedName>
</protein>
<organism evidence="9 10">
    <name type="scientific">Sphingomonas citri</name>
    <dbReference type="NCBI Taxonomy" id="2862499"/>
    <lineage>
        <taxon>Bacteria</taxon>
        <taxon>Pseudomonadati</taxon>
        <taxon>Pseudomonadota</taxon>
        <taxon>Alphaproteobacteria</taxon>
        <taxon>Sphingomonadales</taxon>
        <taxon>Sphingomonadaceae</taxon>
        <taxon>Sphingomonas</taxon>
    </lineage>
</organism>
<comment type="subcellular location">
    <subcellularLocation>
        <location evidence="1">Membrane</location>
        <topology evidence="1">Multi-pass membrane protein</topology>
    </subcellularLocation>
</comment>
<name>A0ABS7BKQ6_9SPHN</name>
<evidence type="ECO:0000313" key="10">
    <source>
        <dbReference type="Proteomes" id="UP000759103"/>
    </source>
</evidence>
<dbReference type="InterPro" id="IPR037185">
    <property type="entry name" value="EmrE-like"/>
</dbReference>
<evidence type="ECO:0000256" key="2">
    <source>
        <dbReference type="ARBA" id="ARBA00009853"/>
    </source>
</evidence>
<reference evidence="9 10" key="1">
    <citation type="submission" date="2021-07" db="EMBL/GenBank/DDBJ databases">
        <title>Sphingomonas sp.</title>
        <authorList>
            <person name="Feng G."/>
            <person name="Li J."/>
            <person name="Pan M."/>
        </authorList>
    </citation>
    <scope>NUCLEOTIDE SEQUENCE [LARGE SCALE GENOMIC DNA]</scope>
    <source>
        <strain evidence="9 10">RRHST34</strain>
    </source>
</reference>
<keyword evidence="10" id="KW-1185">Reference proteome</keyword>
<accession>A0ABS7BKQ6</accession>
<comment type="similarity">
    <text evidence="2">Belongs to the drug/metabolite transporter (DMT) superfamily. 10 TMS drug/metabolite exporter (DME) (TC 2.A.7.3) family.</text>
</comment>
<feature type="transmembrane region" description="Helical" evidence="7">
    <location>
        <begin position="287"/>
        <end position="305"/>
    </location>
</feature>
<dbReference type="InterPro" id="IPR000620">
    <property type="entry name" value="EamA_dom"/>
</dbReference>
<feature type="transmembrane region" description="Helical" evidence="7">
    <location>
        <begin position="261"/>
        <end position="281"/>
    </location>
</feature>
<keyword evidence="3 7" id="KW-0812">Transmembrane</keyword>
<evidence type="ECO:0000256" key="1">
    <source>
        <dbReference type="ARBA" id="ARBA00004141"/>
    </source>
</evidence>
<evidence type="ECO:0000313" key="9">
    <source>
        <dbReference type="EMBL" id="MBW6530181.1"/>
    </source>
</evidence>